<evidence type="ECO:0000313" key="2">
    <source>
        <dbReference type="EMBL" id="KAJ1169389.1"/>
    </source>
</evidence>
<comment type="caution">
    <text evidence="2">The sequence shown here is derived from an EMBL/GenBank/DDBJ whole genome shotgun (WGS) entry which is preliminary data.</text>
</comment>
<evidence type="ECO:0000313" key="3">
    <source>
        <dbReference type="Proteomes" id="UP001066276"/>
    </source>
</evidence>
<feature type="region of interest" description="Disordered" evidence="1">
    <location>
        <begin position="1"/>
        <end position="102"/>
    </location>
</feature>
<evidence type="ECO:0000256" key="1">
    <source>
        <dbReference type="SAM" id="MobiDB-lite"/>
    </source>
</evidence>
<dbReference type="Proteomes" id="UP001066276">
    <property type="component" value="Chromosome 4_1"/>
</dbReference>
<dbReference type="EMBL" id="JANPWB010000007">
    <property type="protein sequence ID" value="KAJ1169389.1"/>
    <property type="molecule type" value="Genomic_DNA"/>
</dbReference>
<gene>
    <name evidence="2" type="ORF">NDU88_001282</name>
</gene>
<name>A0AAV7SZU2_PLEWA</name>
<proteinExistence type="predicted"/>
<organism evidence="2 3">
    <name type="scientific">Pleurodeles waltl</name>
    <name type="common">Iberian ribbed newt</name>
    <dbReference type="NCBI Taxonomy" id="8319"/>
    <lineage>
        <taxon>Eukaryota</taxon>
        <taxon>Metazoa</taxon>
        <taxon>Chordata</taxon>
        <taxon>Craniata</taxon>
        <taxon>Vertebrata</taxon>
        <taxon>Euteleostomi</taxon>
        <taxon>Amphibia</taxon>
        <taxon>Batrachia</taxon>
        <taxon>Caudata</taxon>
        <taxon>Salamandroidea</taxon>
        <taxon>Salamandridae</taxon>
        <taxon>Pleurodelinae</taxon>
        <taxon>Pleurodeles</taxon>
    </lineage>
</organism>
<keyword evidence="3" id="KW-1185">Reference proteome</keyword>
<protein>
    <submittedName>
        <fullName evidence="2">Uncharacterized protein</fullName>
    </submittedName>
</protein>
<feature type="compositionally biased region" description="Basic and acidic residues" evidence="1">
    <location>
        <begin position="28"/>
        <end position="48"/>
    </location>
</feature>
<sequence length="102" mass="11267">MAGARRAPGTGLKEAPGEGRPPCAHRNGRLERNPALRPRGQVEDPVREEPEEEEIVGLRGLPGCPSPGHWGSRYMASPQALRRVDENHETPENIPKRHPRVS</sequence>
<accession>A0AAV7SZU2</accession>
<feature type="compositionally biased region" description="Basic and acidic residues" evidence="1">
    <location>
        <begin position="82"/>
        <end position="95"/>
    </location>
</feature>
<dbReference type="AlphaFoldDB" id="A0AAV7SZU2"/>
<reference evidence="2" key="1">
    <citation type="journal article" date="2022" name="bioRxiv">
        <title>Sequencing and chromosome-scale assembly of the giantPleurodeles waltlgenome.</title>
        <authorList>
            <person name="Brown T."/>
            <person name="Elewa A."/>
            <person name="Iarovenko S."/>
            <person name="Subramanian E."/>
            <person name="Araus A.J."/>
            <person name="Petzold A."/>
            <person name="Susuki M."/>
            <person name="Suzuki K.-i.T."/>
            <person name="Hayashi T."/>
            <person name="Toyoda A."/>
            <person name="Oliveira C."/>
            <person name="Osipova E."/>
            <person name="Leigh N.D."/>
            <person name="Simon A."/>
            <person name="Yun M.H."/>
        </authorList>
    </citation>
    <scope>NUCLEOTIDE SEQUENCE</scope>
    <source>
        <strain evidence="2">20211129_DDA</strain>
        <tissue evidence="2">Liver</tissue>
    </source>
</reference>